<dbReference type="RefSeq" id="WP_386096552.1">
    <property type="nucleotide sequence ID" value="NZ_JBHSAT010000004.1"/>
</dbReference>
<dbReference type="EC" id="2.7.7.7" evidence="1"/>
<dbReference type="Pfam" id="PF14579">
    <property type="entry name" value="HHH_6"/>
    <property type="match status" value="1"/>
</dbReference>
<dbReference type="PANTHER" id="PTHR32294">
    <property type="entry name" value="DNA POLYMERASE III SUBUNIT ALPHA"/>
    <property type="match status" value="1"/>
</dbReference>
<dbReference type="Gene3D" id="3.20.20.140">
    <property type="entry name" value="Metal-dependent hydrolases"/>
    <property type="match status" value="2"/>
</dbReference>
<organism evidence="8 9">
    <name type="scientific">Winogradskyella maritima</name>
    <dbReference type="NCBI Taxonomy" id="1517766"/>
    <lineage>
        <taxon>Bacteria</taxon>
        <taxon>Pseudomonadati</taxon>
        <taxon>Bacteroidota</taxon>
        <taxon>Flavobacteriia</taxon>
        <taxon>Flavobacteriales</taxon>
        <taxon>Flavobacteriaceae</taxon>
        <taxon>Winogradskyella</taxon>
    </lineage>
</organism>
<dbReference type="InterPro" id="IPR011708">
    <property type="entry name" value="DNA_pol3_alpha_NTPase_dom"/>
</dbReference>
<feature type="domain" description="Polymerase/histidinol phosphatase N-terminal" evidence="7">
    <location>
        <begin position="1"/>
        <end position="68"/>
    </location>
</feature>
<accession>A0ABV8AE84</accession>
<protein>
    <recommendedName>
        <fullName evidence="1">DNA-directed DNA polymerase</fullName>
        <ecNumber evidence="1">2.7.7.7</ecNumber>
    </recommendedName>
</protein>
<gene>
    <name evidence="8" type="ORF">ACFOSX_02145</name>
</gene>
<keyword evidence="4" id="KW-0235">DNA replication</keyword>
<dbReference type="Pfam" id="PF07733">
    <property type="entry name" value="DNA_pol3_alpha"/>
    <property type="match status" value="1"/>
</dbReference>
<keyword evidence="5" id="KW-0239">DNA-directed DNA polymerase</keyword>
<dbReference type="Pfam" id="PF02811">
    <property type="entry name" value="PHP"/>
    <property type="match status" value="1"/>
</dbReference>
<reference evidence="9" key="1">
    <citation type="journal article" date="2019" name="Int. J. Syst. Evol. Microbiol.">
        <title>The Global Catalogue of Microorganisms (GCM) 10K type strain sequencing project: providing services to taxonomists for standard genome sequencing and annotation.</title>
        <authorList>
            <consortium name="The Broad Institute Genomics Platform"/>
            <consortium name="The Broad Institute Genome Sequencing Center for Infectious Disease"/>
            <person name="Wu L."/>
            <person name="Ma J."/>
        </authorList>
    </citation>
    <scope>NUCLEOTIDE SEQUENCE [LARGE SCALE GENOMIC DNA]</scope>
    <source>
        <strain evidence="9">CECT 8979</strain>
    </source>
</reference>
<evidence type="ECO:0000256" key="4">
    <source>
        <dbReference type="ARBA" id="ARBA00022705"/>
    </source>
</evidence>
<evidence type="ECO:0000313" key="9">
    <source>
        <dbReference type="Proteomes" id="UP001595812"/>
    </source>
</evidence>
<dbReference type="InterPro" id="IPR040982">
    <property type="entry name" value="DNA_pol3_finger"/>
</dbReference>
<dbReference type="SUPFAM" id="SSF89550">
    <property type="entry name" value="PHP domain-like"/>
    <property type="match status" value="1"/>
</dbReference>
<dbReference type="CDD" id="cd07431">
    <property type="entry name" value="PHP_PolIIIA"/>
    <property type="match status" value="1"/>
</dbReference>
<comment type="catalytic activity">
    <reaction evidence="6">
        <text>DNA(n) + a 2'-deoxyribonucleoside 5'-triphosphate = DNA(n+1) + diphosphate</text>
        <dbReference type="Rhea" id="RHEA:22508"/>
        <dbReference type="Rhea" id="RHEA-COMP:17339"/>
        <dbReference type="Rhea" id="RHEA-COMP:17340"/>
        <dbReference type="ChEBI" id="CHEBI:33019"/>
        <dbReference type="ChEBI" id="CHEBI:61560"/>
        <dbReference type="ChEBI" id="CHEBI:173112"/>
        <dbReference type="EC" id="2.7.7.7"/>
    </reaction>
</comment>
<keyword evidence="9" id="KW-1185">Reference proteome</keyword>
<keyword evidence="3 8" id="KW-0548">Nucleotidyltransferase</keyword>
<name>A0ABV8AE84_9FLAO</name>
<proteinExistence type="predicted"/>
<evidence type="ECO:0000256" key="5">
    <source>
        <dbReference type="ARBA" id="ARBA00022932"/>
    </source>
</evidence>
<dbReference type="InterPro" id="IPR004805">
    <property type="entry name" value="DnaE2/DnaE/PolC"/>
</dbReference>
<evidence type="ECO:0000259" key="7">
    <source>
        <dbReference type="SMART" id="SM00481"/>
    </source>
</evidence>
<dbReference type="Pfam" id="PF17657">
    <property type="entry name" value="DNA_pol3_finger"/>
    <property type="match status" value="1"/>
</dbReference>
<evidence type="ECO:0000256" key="3">
    <source>
        <dbReference type="ARBA" id="ARBA00022695"/>
    </source>
</evidence>
<dbReference type="EMBL" id="JBHSAT010000004">
    <property type="protein sequence ID" value="MFC3876019.1"/>
    <property type="molecule type" value="Genomic_DNA"/>
</dbReference>
<comment type="caution">
    <text evidence="8">The sequence shown here is derived from an EMBL/GenBank/DDBJ whole genome shotgun (WGS) entry which is preliminary data.</text>
</comment>
<dbReference type="InterPro" id="IPR004013">
    <property type="entry name" value="PHP_dom"/>
</dbReference>
<dbReference type="SMART" id="SM00481">
    <property type="entry name" value="POLIIIAc"/>
    <property type="match status" value="1"/>
</dbReference>
<evidence type="ECO:0000313" key="8">
    <source>
        <dbReference type="EMBL" id="MFC3876019.1"/>
    </source>
</evidence>
<dbReference type="InterPro" id="IPR029460">
    <property type="entry name" value="DNAPol_HHH"/>
</dbReference>
<dbReference type="InterPro" id="IPR003141">
    <property type="entry name" value="Pol/His_phosphatase_N"/>
</dbReference>
<dbReference type="InterPro" id="IPR016195">
    <property type="entry name" value="Pol/histidinol_Pase-like"/>
</dbReference>
<dbReference type="NCBIfam" id="TIGR00594">
    <property type="entry name" value="polc"/>
    <property type="match status" value="1"/>
</dbReference>
<evidence type="ECO:0000256" key="2">
    <source>
        <dbReference type="ARBA" id="ARBA00022679"/>
    </source>
</evidence>
<sequence length="1016" mass="118053">MYLNCHTYYSLRYGTIKPEQLLAIASENGVQTLALTDINSTTACLDVMRLSKKYKIKPVLGVDFRNKAEQQFILIAKNNQGFQNINDYLSTFLHDSRLKIPTRPEQNIDHCFVVYPYQKGKHFELKSNEFLGISPQDLNQLKFSKWNKFRHKLVVLKTVSFQNKKGFNTHRLLRAIDNNTLLSKLPKSEEGQPTDMMLPYDELCEHYNEFPELIDNTNSILHDCTTAFDVENPEPKNLKCVTETEVSDYQLLEQLTHEGIPYRYGKNPKPEIYARIKKELHIIKEKGFVSYFLINWKILKYARSKDYFYVGRGSGANSIIAFLLRITDVDPIELDLYFERFINLFRQNPPDFDIDFSWKDRDDITQFIFREFEHTALITVYNTFKFRASVRELGKVFGLPKSEMDTLTRGKYQTSQLDSMAQLVIKYAKFIEGFPNYLGIHAGGILISERPIHCYCATFMPPKGFATTQFDMVVAEDIGLYKFDILSQRGLGKIKDAVEIVAYNQPEASIDIHNINQFKEDERIKDLLRNAKAIGCFYVESPAMRMLLKKLRVDDYLGLVAASSVIRPGVSNSGMMRQYILRHRHPERRTEAHPVLAEIMPETYGVMVYQEDVIKVAHYFGGLDLGESDMLRRGMSGKFRSREEFLKVKQKFFDNCENDGKPYELVADIWRQIESFAGYAFAKGHSASYAVESYQSLFLKAYFPLEYMTATINNFGGFYRTELYVHEARMHQGTIEPPCINQSFNEAIIKGKTIYLGFMFLQSLEAKTILKILNERQKNGHFSSLDDFIDRIPISIEQIRILIKIDAFRFTEINKRELLWEAHLKISKTVVQEHIVTLFKTERINFSTPELPSTDLENAFDQIELLGFPLCNPFHLLQRRSTNPLRAKHLERLIGKHIRIEGYLVTTKNTRTSNSKEMFFGTFLDRDGDFIDSVHFPPVAQNYPLRGKGIYEITGRVMSEFDCITIEVSKIEHLAIIEDPRYKIESENPTFQRKKSFEDLKLQRKHRPLVNSNLKH</sequence>
<dbReference type="Gene3D" id="1.10.150.870">
    <property type="match status" value="1"/>
</dbReference>
<dbReference type="Proteomes" id="UP001595812">
    <property type="component" value="Unassembled WGS sequence"/>
</dbReference>
<evidence type="ECO:0000256" key="6">
    <source>
        <dbReference type="ARBA" id="ARBA00049244"/>
    </source>
</evidence>
<keyword evidence="2 8" id="KW-0808">Transferase</keyword>
<dbReference type="GO" id="GO:0003887">
    <property type="term" value="F:DNA-directed DNA polymerase activity"/>
    <property type="evidence" value="ECO:0007669"/>
    <property type="project" value="UniProtKB-EC"/>
</dbReference>
<evidence type="ECO:0000256" key="1">
    <source>
        <dbReference type="ARBA" id="ARBA00012417"/>
    </source>
</evidence>